<feature type="domain" description="Small ribosomal subunit protein mS35 mitochondrial conserved" evidence="2">
    <location>
        <begin position="184"/>
        <end position="254"/>
    </location>
</feature>
<dbReference type="Proteomes" id="UP000663832">
    <property type="component" value="Unassembled WGS sequence"/>
</dbReference>
<evidence type="ECO:0000313" key="6">
    <source>
        <dbReference type="Proteomes" id="UP000663832"/>
    </source>
</evidence>
<comment type="caution">
    <text evidence="5">The sequence shown here is derived from an EMBL/GenBank/DDBJ whole genome shotgun (WGS) entry which is preliminary data.</text>
</comment>
<protein>
    <recommendedName>
        <fullName evidence="2">Small ribosomal subunit protein mS35 mitochondrial conserved domain-containing protein</fullName>
    </recommendedName>
</protein>
<dbReference type="Pfam" id="PF10213">
    <property type="entry name" value="MRP-S28"/>
    <property type="match status" value="1"/>
</dbReference>
<evidence type="ECO:0000256" key="1">
    <source>
        <dbReference type="SAM" id="MobiDB-lite"/>
    </source>
</evidence>
<dbReference type="EMBL" id="CAJNOM010000276">
    <property type="protein sequence ID" value="CAF1311314.1"/>
    <property type="molecule type" value="Genomic_DNA"/>
</dbReference>
<feature type="compositionally biased region" description="Polar residues" evidence="1">
    <location>
        <begin position="43"/>
        <end position="53"/>
    </location>
</feature>
<dbReference type="EMBL" id="CAJNOM010000279">
    <property type="protein sequence ID" value="CAF1313984.1"/>
    <property type="molecule type" value="Genomic_DNA"/>
</dbReference>
<dbReference type="Proteomes" id="UP000663877">
    <property type="component" value="Unassembled WGS sequence"/>
</dbReference>
<gene>
    <name evidence="3" type="ORF">BJG266_LOCUS17038</name>
    <name evidence="4" type="ORF">QVE165_LOCUS31806</name>
    <name evidence="5" type="ORF">QVE165_LOCUS31950</name>
</gene>
<dbReference type="AlphaFoldDB" id="A0A815ELC6"/>
<name>A0A815ELC6_9BILA</name>
<evidence type="ECO:0000259" key="2">
    <source>
        <dbReference type="Pfam" id="PF10213"/>
    </source>
</evidence>
<dbReference type="GO" id="GO:0005763">
    <property type="term" value="C:mitochondrial small ribosomal subunit"/>
    <property type="evidence" value="ECO:0007669"/>
    <property type="project" value="TreeGrafter"/>
</dbReference>
<dbReference type="EMBL" id="CAJNOI010000081">
    <property type="protein sequence ID" value="CAF1021816.1"/>
    <property type="molecule type" value="Genomic_DNA"/>
</dbReference>
<reference evidence="5" key="1">
    <citation type="submission" date="2021-02" db="EMBL/GenBank/DDBJ databases">
        <authorList>
            <person name="Nowell W R."/>
        </authorList>
    </citation>
    <scope>NUCLEOTIDE SEQUENCE</scope>
</reference>
<dbReference type="PANTHER" id="PTHR13490">
    <property type="entry name" value="MITOCHONDRIAL 28S RIBOSOMAL PROTEIN S28"/>
    <property type="match status" value="1"/>
</dbReference>
<dbReference type="OrthoDB" id="283424at2759"/>
<evidence type="ECO:0000313" key="4">
    <source>
        <dbReference type="EMBL" id="CAF1311314.1"/>
    </source>
</evidence>
<keyword evidence="6" id="KW-1185">Reference proteome</keyword>
<dbReference type="InterPro" id="IPR019349">
    <property type="entry name" value="Ribosomal_mS35_mit"/>
</dbReference>
<dbReference type="InterPro" id="IPR039848">
    <property type="entry name" value="Ribosomal_mS35_mt"/>
</dbReference>
<dbReference type="GO" id="GO:0003735">
    <property type="term" value="F:structural constituent of ribosome"/>
    <property type="evidence" value="ECO:0007669"/>
    <property type="project" value="InterPro"/>
</dbReference>
<feature type="region of interest" description="Disordered" evidence="1">
    <location>
        <begin position="28"/>
        <end position="61"/>
    </location>
</feature>
<accession>A0A815ELC6</accession>
<dbReference type="PANTHER" id="PTHR13490:SF0">
    <property type="entry name" value="SMALL RIBOSOMAL SUBUNIT PROTEIN MS35"/>
    <property type="match status" value="1"/>
</dbReference>
<sequence length="345" mass="40913">MSLTYLKLRLKLPSNNMLVFIRTYRQAQRSTGPKSQEGEFRTLQLTPAKNNRSGPMKKRPKPVYKEVLPPRYLRMSTDQDWTNVWPTATTFKQSVVPLPITQGYVASDKENKGLPIEKRANAELMKIPNFFHLTPNHIKKHCAAIKQYCTPWPEEFNSDEACEYYLPIQITTHDYLNSTPSIRDTRARVVKFNFKLTQLEFDEHARDKFVRLAGPRYNTDTDELTLVADKCPYRKQNYDYAQYLLTALYFESWKTETWEQERTKNDWQRYYWDESPSRDRLLDILKAHEKDPSSVNSKSLLDRNKKLVERYRKSISRVQDEGVENELKNLKDYKNDVLMLYNLKL</sequence>
<organism evidence="5 6">
    <name type="scientific">Adineta steineri</name>
    <dbReference type="NCBI Taxonomy" id="433720"/>
    <lineage>
        <taxon>Eukaryota</taxon>
        <taxon>Metazoa</taxon>
        <taxon>Spiralia</taxon>
        <taxon>Gnathifera</taxon>
        <taxon>Rotifera</taxon>
        <taxon>Eurotatoria</taxon>
        <taxon>Bdelloidea</taxon>
        <taxon>Adinetida</taxon>
        <taxon>Adinetidae</taxon>
        <taxon>Adineta</taxon>
    </lineage>
</organism>
<evidence type="ECO:0000313" key="5">
    <source>
        <dbReference type="EMBL" id="CAF1313984.1"/>
    </source>
</evidence>
<proteinExistence type="predicted"/>
<dbReference type="GO" id="GO:0032543">
    <property type="term" value="P:mitochondrial translation"/>
    <property type="evidence" value="ECO:0007669"/>
    <property type="project" value="InterPro"/>
</dbReference>
<evidence type="ECO:0000313" key="3">
    <source>
        <dbReference type="EMBL" id="CAF1021816.1"/>
    </source>
</evidence>